<dbReference type="Proteomes" id="UP000317894">
    <property type="component" value="Unassembled WGS sequence"/>
</dbReference>
<dbReference type="EMBL" id="VJWA01000002">
    <property type="protein sequence ID" value="TRW14908.1"/>
    <property type="molecule type" value="Genomic_DNA"/>
</dbReference>
<dbReference type="Gene3D" id="3.40.430.10">
    <property type="entry name" value="Dihydrofolate Reductase, subunit A"/>
    <property type="match status" value="1"/>
</dbReference>
<dbReference type="Pfam" id="PF01872">
    <property type="entry name" value="RibD_C"/>
    <property type="match status" value="1"/>
</dbReference>
<keyword evidence="3" id="KW-1185">Reference proteome</keyword>
<comment type="caution">
    <text evidence="2">The sequence shown here is derived from an EMBL/GenBank/DDBJ whole genome shotgun (WGS) entry which is preliminary data.</text>
</comment>
<reference evidence="2 3" key="1">
    <citation type="submission" date="2019-07" db="EMBL/GenBank/DDBJ databases">
        <title>Novel species isolated from glacier.</title>
        <authorList>
            <person name="Liu Q."/>
            <person name="Xin Y.-H."/>
        </authorList>
    </citation>
    <scope>NUCLEOTIDE SEQUENCE [LARGE SCALE GENOMIC DNA]</scope>
    <source>
        <strain evidence="2 3">LB1R16</strain>
    </source>
</reference>
<dbReference type="AlphaFoldDB" id="A0A552U9L5"/>
<gene>
    <name evidence="2" type="ORF">FMM06_14680</name>
</gene>
<dbReference type="InterPro" id="IPR002734">
    <property type="entry name" value="RibDG_C"/>
</dbReference>
<sequence>MRKFTAFLFISLDGVVEAPNLFVRPNLYEDFDPLIAASIAGQDAVLLGRTMYEEWSAFWPGSDIQPFADFINAVPKFVVSRTLTHAGWPGTTILPGPFDGEMARLKTSDGGTVGVSGIRLIQSLLVAGLLDELQFCLVPVVAGSGRRLLEGHDTPVQLDLVSAQTTRAGLQYLIYRPRA</sequence>
<dbReference type="GO" id="GO:0009231">
    <property type="term" value="P:riboflavin biosynthetic process"/>
    <property type="evidence" value="ECO:0007669"/>
    <property type="project" value="InterPro"/>
</dbReference>
<dbReference type="OrthoDB" id="7342392at2"/>
<dbReference type="GO" id="GO:0008703">
    <property type="term" value="F:5-amino-6-(5-phosphoribosylamino)uracil reductase activity"/>
    <property type="evidence" value="ECO:0007669"/>
    <property type="project" value="InterPro"/>
</dbReference>
<proteinExistence type="predicted"/>
<evidence type="ECO:0000313" key="2">
    <source>
        <dbReference type="EMBL" id="TRW14908.1"/>
    </source>
</evidence>
<organism evidence="2 3">
    <name type="scientific">Glacieibacterium frigidum</name>
    <dbReference type="NCBI Taxonomy" id="2593303"/>
    <lineage>
        <taxon>Bacteria</taxon>
        <taxon>Pseudomonadati</taxon>
        <taxon>Pseudomonadota</taxon>
        <taxon>Alphaproteobacteria</taxon>
        <taxon>Sphingomonadales</taxon>
        <taxon>Sphingosinicellaceae</taxon>
        <taxon>Glacieibacterium</taxon>
    </lineage>
</organism>
<feature type="domain" description="Bacterial bifunctional deaminase-reductase C-terminal" evidence="1">
    <location>
        <begin position="4"/>
        <end position="171"/>
    </location>
</feature>
<dbReference type="RefSeq" id="WP_144335078.1">
    <property type="nucleotide sequence ID" value="NZ_VJWA01000002.1"/>
</dbReference>
<evidence type="ECO:0000313" key="3">
    <source>
        <dbReference type="Proteomes" id="UP000317894"/>
    </source>
</evidence>
<name>A0A552U9L5_9SPHN</name>
<evidence type="ECO:0000259" key="1">
    <source>
        <dbReference type="Pfam" id="PF01872"/>
    </source>
</evidence>
<protein>
    <recommendedName>
        <fullName evidence="1">Bacterial bifunctional deaminase-reductase C-terminal domain-containing protein</fullName>
    </recommendedName>
</protein>
<accession>A0A552U9L5</accession>
<dbReference type="SUPFAM" id="SSF53597">
    <property type="entry name" value="Dihydrofolate reductase-like"/>
    <property type="match status" value="1"/>
</dbReference>
<dbReference type="InterPro" id="IPR024072">
    <property type="entry name" value="DHFR-like_dom_sf"/>
</dbReference>